<dbReference type="PROSITE" id="PS01068">
    <property type="entry name" value="OMPA_1"/>
    <property type="match status" value="1"/>
</dbReference>
<evidence type="ECO:0000256" key="4">
    <source>
        <dbReference type="PROSITE-ProRule" id="PRU00473"/>
    </source>
</evidence>
<evidence type="ECO:0000259" key="6">
    <source>
        <dbReference type="PROSITE" id="PS51123"/>
    </source>
</evidence>
<dbReference type="InterPro" id="IPR039567">
    <property type="entry name" value="Gly-zipper"/>
</dbReference>
<dbReference type="EMBL" id="NSKD01000008">
    <property type="protein sequence ID" value="PAU77801.1"/>
    <property type="molecule type" value="Genomic_DNA"/>
</dbReference>
<dbReference type="PROSITE" id="PS51123">
    <property type="entry name" value="OMPA_2"/>
    <property type="match status" value="1"/>
</dbReference>
<evidence type="ECO:0000313" key="7">
    <source>
        <dbReference type="EMBL" id="PAU77801.1"/>
    </source>
</evidence>
<dbReference type="PROSITE" id="PS51257">
    <property type="entry name" value="PROKAR_LIPOPROTEIN"/>
    <property type="match status" value="1"/>
</dbReference>
<keyword evidence="5" id="KW-0732">Signal</keyword>
<dbReference type="RefSeq" id="WP_095618366.1">
    <property type="nucleotide sequence ID" value="NZ_NSKD01000008.1"/>
</dbReference>
<keyword evidence="3" id="KW-0998">Cell outer membrane</keyword>
<dbReference type="AlphaFoldDB" id="A0A2A2EWK6"/>
<evidence type="ECO:0000256" key="3">
    <source>
        <dbReference type="ARBA" id="ARBA00023237"/>
    </source>
</evidence>
<keyword evidence="8" id="KW-1185">Reference proteome</keyword>
<feature type="chain" id="PRO_5011996718" description="OmpA-like domain-containing protein" evidence="5">
    <location>
        <begin position="20"/>
        <end position="218"/>
    </location>
</feature>
<organism evidence="7 8">
    <name type="scientific">Halovibrio salipaludis</name>
    <dbReference type="NCBI Taxonomy" id="2032626"/>
    <lineage>
        <taxon>Bacteria</taxon>
        <taxon>Pseudomonadati</taxon>
        <taxon>Pseudomonadota</taxon>
        <taxon>Gammaproteobacteria</taxon>
        <taxon>Oceanospirillales</taxon>
        <taxon>Halomonadaceae</taxon>
        <taxon>Halovibrio</taxon>
    </lineage>
</organism>
<dbReference type="Pfam" id="PF13488">
    <property type="entry name" value="Gly-zipper_Omp"/>
    <property type="match status" value="1"/>
</dbReference>
<feature type="domain" description="OmpA-like" evidence="6">
    <location>
        <begin position="101"/>
        <end position="218"/>
    </location>
</feature>
<dbReference type="Pfam" id="PF00691">
    <property type="entry name" value="OmpA"/>
    <property type="match status" value="1"/>
</dbReference>
<evidence type="ECO:0000256" key="5">
    <source>
        <dbReference type="SAM" id="SignalP"/>
    </source>
</evidence>
<dbReference type="InterPro" id="IPR036737">
    <property type="entry name" value="OmpA-like_sf"/>
</dbReference>
<dbReference type="InterPro" id="IPR006665">
    <property type="entry name" value="OmpA-like"/>
</dbReference>
<dbReference type="Proteomes" id="UP000218896">
    <property type="component" value="Unassembled WGS sequence"/>
</dbReference>
<proteinExistence type="predicted"/>
<reference evidence="7 8" key="1">
    <citation type="submission" date="2017-08" db="EMBL/GenBank/DDBJ databases">
        <title>Halovibrio sewagensis sp. nov., isolated from wastewater of high salinity.</title>
        <authorList>
            <person name="Dong X."/>
            <person name="Zhang G."/>
        </authorList>
    </citation>
    <scope>NUCLEOTIDE SEQUENCE [LARGE SCALE GENOMIC DNA]</scope>
    <source>
        <strain evidence="7 8">YL5-2</strain>
    </source>
</reference>
<dbReference type="PANTHER" id="PTHR30329">
    <property type="entry name" value="STATOR ELEMENT OF FLAGELLAR MOTOR COMPLEX"/>
    <property type="match status" value="1"/>
</dbReference>
<evidence type="ECO:0000313" key="8">
    <source>
        <dbReference type="Proteomes" id="UP000218896"/>
    </source>
</evidence>
<dbReference type="SUPFAM" id="SSF103088">
    <property type="entry name" value="OmpA-like"/>
    <property type="match status" value="1"/>
</dbReference>
<dbReference type="CDD" id="cd07185">
    <property type="entry name" value="OmpA_C-like"/>
    <property type="match status" value="1"/>
</dbReference>
<gene>
    <name evidence="7" type="ORF">CK501_13975</name>
</gene>
<feature type="signal peptide" evidence="5">
    <location>
        <begin position="1"/>
        <end position="19"/>
    </location>
</feature>
<dbReference type="PRINTS" id="PR01021">
    <property type="entry name" value="OMPADOMAIN"/>
</dbReference>
<evidence type="ECO:0000256" key="2">
    <source>
        <dbReference type="ARBA" id="ARBA00023136"/>
    </source>
</evidence>
<dbReference type="GO" id="GO:0009279">
    <property type="term" value="C:cell outer membrane"/>
    <property type="evidence" value="ECO:0007669"/>
    <property type="project" value="UniProtKB-SubCell"/>
</dbReference>
<dbReference type="Gene3D" id="3.30.1330.60">
    <property type="entry name" value="OmpA-like domain"/>
    <property type="match status" value="1"/>
</dbReference>
<protein>
    <recommendedName>
        <fullName evidence="6">OmpA-like domain-containing protein</fullName>
    </recommendedName>
</protein>
<keyword evidence="2 4" id="KW-0472">Membrane</keyword>
<evidence type="ECO:0000256" key="1">
    <source>
        <dbReference type="ARBA" id="ARBA00004442"/>
    </source>
</evidence>
<accession>A0A2A2EWK6</accession>
<dbReference type="InterPro" id="IPR006664">
    <property type="entry name" value="OMP_bac"/>
</dbReference>
<dbReference type="InterPro" id="IPR050330">
    <property type="entry name" value="Bact_OuterMem_StrucFunc"/>
</dbReference>
<sequence length="218" mass="23312">MKKTLMAVALSTTMISGCATQDAYTGEQQTSKTVIGSVIGAVAGAATGAATSSKGDREKGIMIGAASGGLLGAGIGQYMDRQEAQLRQRLEGTGVRVKRDGNKIELIMPGNITFDVDRSNIRTSFHDVLDSVVLVVKEFDQTAIAVGGHTDNTGSFEYNQQLSEKRAQSVAQYLLNQGVAQGRVHTSGYGPRFPIASNDTEQGRQQNRRVEIDLMPME</sequence>
<name>A0A2A2EWK6_9GAMM</name>
<dbReference type="InterPro" id="IPR006690">
    <property type="entry name" value="OMPA-like_CS"/>
</dbReference>
<comment type="subcellular location">
    <subcellularLocation>
        <location evidence="1">Cell outer membrane</location>
    </subcellularLocation>
</comment>
<comment type="caution">
    <text evidence="7">The sequence shown here is derived from an EMBL/GenBank/DDBJ whole genome shotgun (WGS) entry which is preliminary data.</text>
</comment>
<dbReference type="OrthoDB" id="9782229at2"/>
<dbReference type="PANTHER" id="PTHR30329:SF21">
    <property type="entry name" value="LIPOPROTEIN YIAD-RELATED"/>
    <property type="match status" value="1"/>
</dbReference>